<accession>A0A562T746</accession>
<feature type="transmembrane region" description="Helical" evidence="2">
    <location>
        <begin position="71"/>
        <end position="96"/>
    </location>
</feature>
<name>A0A562T746_9HYPH</name>
<evidence type="ECO:0000313" key="4">
    <source>
        <dbReference type="Proteomes" id="UP000320593"/>
    </source>
</evidence>
<comment type="caution">
    <text evidence="3">The sequence shown here is derived from an EMBL/GenBank/DDBJ whole genome shotgun (WGS) entry which is preliminary data.</text>
</comment>
<proteinExistence type="predicted"/>
<dbReference type="Proteomes" id="UP000320593">
    <property type="component" value="Unassembled WGS sequence"/>
</dbReference>
<reference evidence="3 4" key="1">
    <citation type="submission" date="2019-07" db="EMBL/GenBank/DDBJ databases">
        <title>Genomic Encyclopedia of Archaeal and Bacterial Type Strains, Phase II (KMG-II): from individual species to whole genera.</title>
        <authorList>
            <person name="Goeker M."/>
        </authorList>
    </citation>
    <scope>NUCLEOTIDE SEQUENCE [LARGE SCALE GENOMIC DNA]</scope>
    <source>
        <strain evidence="3 4">ATCC BAA-252</strain>
    </source>
</reference>
<keyword evidence="2" id="KW-1133">Transmembrane helix</keyword>
<keyword evidence="2" id="KW-0472">Membrane</keyword>
<keyword evidence="2" id="KW-0812">Transmembrane</keyword>
<gene>
    <name evidence="3" type="ORF">JM93_01570</name>
</gene>
<evidence type="ECO:0000256" key="1">
    <source>
        <dbReference type="SAM" id="MobiDB-lite"/>
    </source>
</evidence>
<dbReference type="AlphaFoldDB" id="A0A562T746"/>
<feature type="region of interest" description="Disordered" evidence="1">
    <location>
        <begin position="1"/>
        <end position="38"/>
    </location>
</feature>
<dbReference type="EMBL" id="VLLF01000003">
    <property type="protein sequence ID" value="TWI89367.1"/>
    <property type="molecule type" value="Genomic_DNA"/>
</dbReference>
<protein>
    <submittedName>
        <fullName evidence="3">Uncharacterized protein</fullName>
    </submittedName>
</protein>
<evidence type="ECO:0000256" key="2">
    <source>
        <dbReference type="SAM" id="Phobius"/>
    </source>
</evidence>
<keyword evidence="4" id="KW-1185">Reference proteome</keyword>
<organism evidence="3 4">
    <name type="scientific">Roseibium hamelinense</name>
    <dbReference type="NCBI Taxonomy" id="150831"/>
    <lineage>
        <taxon>Bacteria</taxon>
        <taxon>Pseudomonadati</taxon>
        <taxon>Pseudomonadota</taxon>
        <taxon>Alphaproteobacteria</taxon>
        <taxon>Hyphomicrobiales</taxon>
        <taxon>Stappiaceae</taxon>
        <taxon>Roseibium</taxon>
    </lineage>
</organism>
<sequence>MVEEVRLAPGCLPLGPSDAPRPFMTQQTDSTRSRRRVDPHVYARPVQGVPNLDVTERPEHSVVFPDRFLAVFWPFSGGLQAAFGAGAVLLPLALLLDKACRSGRW</sequence>
<evidence type="ECO:0000313" key="3">
    <source>
        <dbReference type="EMBL" id="TWI89367.1"/>
    </source>
</evidence>